<name>A0ABV7RPP9_9GAMM</name>
<organism evidence="5 6">
    <name type="scientific">Lysobacter cavernae</name>
    <dbReference type="NCBI Taxonomy" id="1685901"/>
    <lineage>
        <taxon>Bacteria</taxon>
        <taxon>Pseudomonadati</taxon>
        <taxon>Pseudomonadota</taxon>
        <taxon>Gammaproteobacteria</taxon>
        <taxon>Lysobacterales</taxon>
        <taxon>Lysobacteraceae</taxon>
        <taxon>Lysobacter</taxon>
    </lineage>
</organism>
<keyword evidence="6" id="KW-1185">Reference proteome</keyword>
<proteinExistence type="predicted"/>
<dbReference type="SUPFAM" id="SSF55486">
    <property type="entry name" value="Metalloproteases ('zincins'), catalytic domain"/>
    <property type="match status" value="1"/>
</dbReference>
<reference evidence="6" key="1">
    <citation type="journal article" date="2019" name="Int. J. Syst. Evol. Microbiol.">
        <title>The Global Catalogue of Microorganisms (GCM) 10K type strain sequencing project: providing services to taxonomists for standard genome sequencing and annotation.</title>
        <authorList>
            <consortium name="The Broad Institute Genomics Platform"/>
            <consortium name="The Broad Institute Genome Sequencing Center for Infectious Disease"/>
            <person name="Wu L."/>
            <person name="Ma J."/>
        </authorList>
    </citation>
    <scope>NUCLEOTIDE SEQUENCE [LARGE SCALE GENOMIC DNA]</scope>
    <source>
        <strain evidence="6">KCTC 42875</strain>
    </source>
</reference>
<sequence>MNKHTLTCALALVLAGAFAPTHAAQLVLLNGDTGTGTGLEDPTAVVPVGLNPGTTVGQQRQIVYRFAMDLWGSVLKSDVPIKVAASFQRLSCTATGATLGSAGANWIDRDFANAPLPETWYSAALADSLAGTDLDPIPDDPADIVSRFNGDLGKPDCLAGSPWYYGLDGNTPAGSINFLNVVMHEIGHGLGFQGFLNKGTGVFIDADGTGPKTDAYTHNAFDNVEGKRFDDAAMTPALRAVAMRTPGRLVWSGARANAEAALVLDNRQLFKATAPAAVAGNYLYGMASFGPLPTPTNFTGTVVLGQDPADAAGLSTTDACSPLTNAVAGNIVLVDRGSCGFVVKAANVQAAGGIAMVVADNVADSPPPGLGGSDPSITIPAIRITLADGNTFKANLPVSAGFVVDPALLQGADDAGRVRLYAPTVVAGGSTFSHYDTESSPNALMEPFNTPSVQAQYNVDLTPALYRDMGWGVNPGNARIGQCNTGVDLLEEGGFIVGANVQAWNNLCRTSTSRPGQYVQCMVDLQKRLRSAKLIHPVQGATILLCTAASLRPKH</sequence>
<protein>
    <submittedName>
        <fullName evidence="5">PA domain-containing protein</fullName>
    </submittedName>
</protein>
<keyword evidence="1 3" id="KW-0732">Signal</keyword>
<feature type="signal peptide" evidence="3">
    <location>
        <begin position="1"/>
        <end position="23"/>
    </location>
</feature>
<dbReference type="Proteomes" id="UP001595740">
    <property type="component" value="Unassembled WGS sequence"/>
</dbReference>
<dbReference type="PANTHER" id="PTHR22702">
    <property type="entry name" value="PROTEASE-ASSOCIATED DOMAIN-CONTAINING PROTEIN"/>
    <property type="match status" value="1"/>
</dbReference>
<dbReference type="CDD" id="cd04818">
    <property type="entry name" value="PA_subtilisin_1"/>
    <property type="match status" value="1"/>
</dbReference>
<keyword evidence="2" id="KW-0325">Glycoprotein</keyword>
<dbReference type="Gene3D" id="3.50.30.30">
    <property type="match status" value="1"/>
</dbReference>
<evidence type="ECO:0000313" key="5">
    <source>
        <dbReference type="EMBL" id="MFC3550697.1"/>
    </source>
</evidence>
<evidence type="ECO:0000256" key="2">
    <source>
        <dbReference type="ARBA" id="ARBA00023180"/>
    </source>
</evidence>
<dbReference type="PANTHER" id="PTHR22702:SF1">
    <property type="entry name" value="PROTEASE-ASSOCIATED DOMAIN-CONTAINING PROTEIN 1"/>
    <property type="match status" value="1"/>
</dbReference>
<evidence type="ECO:0000313" key="6">
    <source>
        <dbReference type="Proteomes" id="UP001595740"/>
    </source>
</evidence>
<comment type="caution">
    <text evidence="5">The sequence shown here is derived from an EMBL/GenBank/DDBJ whole genome shotgun (WGS) entry which is preliminary data.</text>
</comment>
<dbReference type="EMBL" id="JBHRXK010000002">
    <property type="protein sequence ID" value="MFC3550697.1"/>
    <property type="molecule type" value="Genomic_DNA"/>
</dbReference>
<evidence type="ECO:0000259" key="4">
    <source>
        <dbReference type="Pfam" id="PF02225"/>
    </source>
</evidence>
<feature type="domain" description="PA" evidence="4">
    <location>
        <begin position="299"/>
        <end position="391"/>
    </location>
</feature>
<dbReference type="Pfam" id="PF02225">
    <property type="entry name" value="PA"/>
    <property type="match status" value="1"/>
</dbReference>
<dbReference type="RefSeq" id="WP_386758436.1">
    <property type="nucleotide sequence ID" value="NZ_JBHRXK010000002.1"/>
</dbReference>
<feature type="chain" id="PRO_5046791359" evidence="3">
    <location>
        <begin position="24"/>
        <end position="555"/>
    </location>
</feature>
<gene>
    <name evidence="5" type="ORF">ACFOLC_06660</name>
</gene>
<evidence type="ECO:0000256" key="3">
    <source>
        <dbReference type="SAM" id="SignalP"/>
    </source>
</evidence>
<dbReference type="SUPFAM" id="SSF52025">
    <property type="entry name" value="PA domain"/>
    <property type="match status" value="1"/>
</dbReference>
<dbReference type="InterPro" id="IPR003137">
    <property type="entry name" value="PA_domain"/>
</dbReference>
<accession>A0ABV7RPP9</accession>
<dbReference type="InterPro" id="IPR046450">
    <property type="entry name" value="PA_dom_sf"/>
</dbReference>
<evidence type="ECO:0000256" key="1">
    <source>
        <dbReference type="ARBA" id="ARBA00022729"/>
    </source>
</evidence>